<accession>A0A543IWL9</accession>
<protein>
    <submittedName>
        <fullName evidence="3">Putative membrane protein YphA (DoxX/SURF4 family)</fullName>
    </submittedName>
</protein>
<proteinExistence type="predicted"/>
<evidence type="ECO:0000256" key="1">
    <source>
        <dbReference type="SAM" id="MobiDB-lite"/>
    </source>
</evidence>
<gene>
    <name evidence="3" type="ORF">FHX40_1650</name>
</gene>
<feature type="transmembrane region" description="Helical" evidence="2">
    <location>
        <begin position="226"/>
        <end position="243"/>
    </location>
</feature>
<dbReference type="AlphaFoldDB" id="A0A543IWL9"/>
<keyword evidence="2" id="KW-0812">Transmembrane</keyword>
<name>A0A543IWL9_9ACTN</name>
<feature type="transmembrane region" description="Helical" evidence="2">
    <location>
        <begin position="255"/>
        <end position="279"/>
    </location>
</feature>
<keyword evidence="2" id="KW-0472">Membrane</keyword>
<feature type="compositionally biased region" description="Basic and acidic residues" evidence="1">
    <location>
        <begin position="35"/>
        <end position="46"/>
    </location>
</feature>
<sequence length="292" mass="30720">MATQREAWQAWPAGAPSHDPSTSASGAYAAYDQGPGRDEGAADRGTSDGGQPPGVRAARTPADGRGRLDLPRTAAGPLAGDTVGGAAARMLPPYLPYPGTDPTRPAAVRVAEVPRRSRRRAGTRRKVRPRDPLRGARVAWALLRVAMGLIFLWVFADRLAGLGRPVAASQAWLNGGSPTRGYLSAADGPFAELFHAMAGRPYADWLFMIGMAGVGVALLLGIGLRLAAVCGAVLMALIYLAGLPVESNPFLDQHIVYALVLIALALSHAGDTLGLGAWWSRTRLVRALPVLR</sequence>
<feature type="transmembrane region" description="Helical" evidence="2">
    <location>
        <begin position="138"/>
        <end position="156"/>
    </location>
</feature>
<evidence type="ECO:0000313" key="3">
    <source>
        <dbReference type="EMBL" id="TQM74961.1"/>
    </source>
</evidence>
<keyword evidence="2" id="KW-1133">Transmembrane helix</keyword>
<evidence type="ECO:0000256" key="2">
    <source>
        <dbReference type="SAM" id="Phobius"/>
    </source>
</evidence>
<keyword evidence="4" id="KW-1185">Reference proteome</keyword>
<dbReference type="Proteomes" id="UP000319213">
    <property type="component" value="Unassembled WGS sequence"/>
</dbReference>
<feature type="transmembrane region" description="Helical" evidence="2">
    <location>
        <begin position="202"/>
        <end position="219"/>
    </location>
</feature>
<comment type="caution">
    <text evidence="3">The sequence shown here is derived from an EMBL/GenBank/DDBJ whole genome shotgun (WGS) entry which is preliminary data.</text>
</comment>
<evidence type="ECO:0000313" key="4">
    <source>
        <dbReference type="Proteomes" id="UP000319213"/>
    </source>
</evidence>
<reference evidence="3 4" key="1">
    <citation type="submission" date="2019-06" db="EMBL/GenBank/DDBJ databases">
        <title>Sequencing the genomes of 1000 actinobacteria strains.</title>
        <authorList>
            <person name="Klenk H.-P."/>
        </authorList>
    </citation>
    <scope>NUCLEOTIDE SEQUENCE [LARGE SCALE GENOMIC DNA]</scope>
    <source>
        <strain evidence="3 4">DSM 43186</strain>
    </source>
</reference>
<feature type="region of interest" description="Disordered" evidence="1">
    <location>
        <begin position="1"/>
        <end position="82"/>
    </location>
</feature>
<dbReference type="EMBL" id="VFPQ01000001">
    <property type="protein sequence ID" value="TQM74961.1"/>
    <property type="molecule type" value="Genomic_DNA"/>
</dbReference>
<organism evidence="3 4">
    <name type="scientific">Thermopolyspora flexuosa</name>
    <dbReference type="NCBI Taxonomy" id="103836"/>
    <lineage>
        <taxon>Bacteria</taxon>
        <taxon>Bacillati</taxon>
        <taxon>Actinomycetota</taxon>
        <taxon>Actinomycetes</taxon>
        <taxon>Streptosporangiales</taxon>
        <taxon>Streptosporangiaceae</taxon>
        <taxon>Thermopolyspora</taxon>
    </lineage>
</organism>